<evidence type="ECO:0000256" key="2">
    <source>
        <dbReference type="ARBA" id="ARBA00023125"/>
    </source>
</evidence>
<dbReference type="PROSITE" id="PS50932">
    <property type="entry name" value="HTH_LACI_2"/>
    <property type="match status" value="1"/>
</dbReference>
<dbReference type="Pfam" id="PF13377">
    <property type="entry name" value="Peripla_BP_3"/>
    <property type="match status" value="1"/>
</dbReference>
<dbReference type="SMART" id="SM00354">
    <property type="entry name" value="HTH_LACI"/>
    <property type="match status" value="1"/>
</dbReference>
<protein>
    <submittedName>
        <fullName evidence="5 6">Transcriptional regulator</fullName>
    </submittedName>
</protein>
<dbReference type="PANTHER" id="PTHR30146:SF33">
    <property type="entry name" value="TRANSCRIPTIONAL REGULATOR"/>
    <property type="match status" value="1"/>
</dbReference>
<dbReference type="RefSeq" id="WP_095880811.1">
    <property type="nucleotide sequence ID" value="NZ_NTHN02000001.1"/>
</dbReference>
<sequence>MAERQTGRKAGTGRPTMKDVGALAGVSVMTVSRALSMPDRVSPETLSKVQRAVLQTGYVPDQNAGALSSKRSRIVALSLPTLANVNFADLAEGISEVLLPAGYQPLIGHSGHSLEKEEELVRIMLARRPDAFVLVGTAHSRETSRMLHASGITVIETWEQTDNPIDLCIGFSNRRAGEVAAEHLASLGHLRLAAIGGSLDADLKDYRGEQRLRGFQEATRRLGLPTPLIIRQAQVPIRHGQGADSMARLLREHPEVSAVFAISDTMAFGALMECHRQGVAVPGRMSLLGFGDFDIAAQCVPGLSTIAVAPREMGRIIGERILRRMDGAETSGHEIEPVLVLRESTGANTGS</sequence>
<keyword evidence="2 5" id="KW-0238">DNA-binding</keyword>
<dbReference type="CDD" id="cd01392">
    <property type="entry name" value="HTH_LacI"/>
    <property type="match status" value="1"/>
</dbReference>
<dbReference type="Gene3D" id="3.40.50.2300">
    <property type="match status" value="2"/>
</dbReference>
<organism evidence="6">
    <name type="scientific">Alloyangia mangrovi</name>
    <dbReference type="NCBI Taxonomy" id="1779329"/>
    <lineage>
        <taxon>Bacteria</taxon>
        <taxon>Pseudomonadati</taxon>
        <taxon>Pseudomonadota</taxon>
        <taxon>Alphaproteobacteria</taxon>
        <taxon>Rhodobacterales</taxon>
        <taxon>Roseobacteraceae</taxon>
        <taxon>Alloyangia</taxon>
    </lineage>
</organism>
<dbReference type="AlphaFoldDB" id="A0A2A3K1Y9"/>
<dbReference type="InterPro" id="IPR000843">
    <property type="entry name" value="HTH_LacI"/>
</dbReference>
<evidence type="ECO:0000313" key="7">
    <source>
        <dbReference type="Proteomes" id="UP000217448"/>
    </source>
</evidence>
<evidence type="ECO:0000313" key="6">
    <source>
        <dbReference type="EMBL" id="PBD20739.1"/>
    </source>
</evidence>
<dbReference type="InterPro" id="IPR010982">
    <property type="entry name" value="Lambda_DNA-bd_dom_sf"/>
</dbReference>
<dbReference type="Proteomes" id="UP000217448">
    <property type="component" value="Unassembled WGS sequence"/>
</dbReference>
<evidence type="ECO:0000259" key="4">
    <source>
        <dbReference type="PROSITE" id="PS50932"/>
    </source>
</evidence>
<dbReference type="InterPro" id="IPR028082">
    <property type="entry name" value="Peripla_BP_I"/>
</dbReference>
<dbReference type="CDD" id="cd01575">
    <property type="entry name" value="PBP1_GntR"/>
    <property type="match status" value="1"/>
</dbReference>
<dbReference type="GO" id="GO:0003700">
    <property type="term" value="F:DNA-binding transcription factor activity"/>
    <property type="evidence" value="ECO:0007669"/>
    <property type="project" value="TreeGrafter"/>
</dbReference>
<dbReference type="Pfam" id="PF00356">
    <property type="entry name" value="LacI"/>
    <property type="match status" value="1"/>
</dbReference>
<comment type="caution">
    <text evidence="6">The sequence shown here is derived from an EMBL/GenBank/DDBJ whole genome shotgun (WGS) entry which is preliminary data.</text>
</comment>
<name>A0A2A3K1Y9_9RHOB</name>
<proteinExistence type="predicted"/>
<reference evidence="5" key="3">
    <citation type="submission" date="2024-05" db="EMBL/GenBank/DDBJ databases">
        <title>Yangia mangrovi SAOS 153D genome.</title>
        <authorList>
            <person name="Verma A."/>
            <person name="Pal Y."/>
            <person name="Sundharam S."/>
            <person name="Bisht B."/>
            <person name="Srinivasan K."/>
        </authorList>
    </citation>
    <scope>NUCLEOTIDE SEQUENCE</scope>
    <source>
        <strain evidence="5">SAOS 153D</strain>
    </source>
</reference>
<keyword evidence="1" id="KW-0805">Transcription regulation</keyword>
<evidence type="ECO:0000256" key="3">
    <source>
        <dbReference type="ARBA" id="ARBA00023163"/>
    </source>
</evidence>
<dbReference type="EMBL" id="NTHN02000001">
    <property type="protein sequence ID" value="MCT4368904.1"/>
    <property type="molecule type" value="Genomic_DNA"/>
</dbReference>
<dbReference type="GO" id="GO:0000976">
    <property type="term" value="F:transcription cis-regulatory region binding"/>
    <property type="evidence" value="ECO:0007669"/>
    <property type="project" value="TreeGrafter"/>
</dbReference>
<dbReference type="PANTHER" id="PTHR30146">
    <property type="entry name" value="LACI-RELATED TRANSCRIPTIONAL REPRESSOR"/>
    <property type="match status" value="1"/>
</dbReference>
<reference evidence="6" key="1">
    <citation type="submission" date="2017-09" db="EMBL/GenBank/DDBJ databases">
        <title>Yangia sp. SAOS 153D whole genome sequencing.</title>
        <authorList>
            <person name="Verma A."/>
            <person name="Krishnamurthi S."/>
        </authorList>
    </citation>
    <scope>NUCLEOTIDE SEQUENCE [LARGE SCALE GENOMIC DNA]</scope>
    <source>
        <strain evidence="6">SAOS 153D</strain>
    </source>
</reference>
<keyword evidence="3" id="KW-0804">Transcription</keyword>
<dbReference type="InterPro" id="IPR046335">
    <property type="entry name" value="LacI/GalR-like_sensor"/>
</dbReference>
<dbReference type="SUPFAM" id="SSF53822">
    <property type="entry name" value="Periplasmic binding protein-like I"/>
    <property type="match status" value="1"/>
</dbReference>
<evidence type="ECO:0000313" key="5">
    <source>
        <dbReference type="EMBL" id="MCT4368904.1"/>
    </source>
</evidence>
<reference evidence="7" key="2">
    <citation type="submission" date="2023-07" db="EMBL/GenBank/DDBJ databases">
        <title>Yangia mangrovi SAOS 153D genome.</title>
        <authorList>
            <person name="Verma A."/>
            <person name="Pal Y."/>
            <person name="Sundharam S."/>
            <person name="Bisht B."/>
            <person name="Srinivasan K."/>
        </authorList>
    </citation>
    <scope>NUCLEOTIDE SEQUENCE [LARGE SCALE GENOMIC DNA]</scope>
    <source>
        <strain evidence="7">SAOS 153D</strain>
    </source>
</reference>
<gene>
    <name evidence="5" type="ORF">CLG85_000505</name>
    <name evidence="6" type="ORF">CLG85_02410</name>
</gene>
<dbReference type="EMBL" id="NTHN01000024">
    <property type="protein sequence ID" value="PBD20739.1"/>
    <property type="molecule type" value="Genomic_DNA"/>
</dbReference>
<dbReference type="SUPFAM" id="SSF47413">
    <property type="entry name" value="lambda repressor-like DNA-binding domains"/>
    <property type="match status" value="1"/>
</dbReference>
<feature type="domain" description="HTH lacI-type" evidence="4">
    <location>
        <begin position="15"/>
        <end position="69"/>
    </location>
</feature>
<dbReference type="Gene3D" id="1.10.260.40">
    <property type="entry name" value="lambda repressor-like DNA-binding domains"/>
    <property type="match status" value="1"/>
</dbReference>
<evidence type="ECO:0000256" key="1">
    <source>
        <dbReference type="ARBA" id="ARBA00023015"/>
    </source>
</evidence>
<dbReference type="OrthoDB" id="7170131at2"/>
<accession>A0A2A3K1Y9</accession>
<keyword evidence="7" id="KW-1185">Reference proteome</keyword>